<evidence type="ECO:0000313" key="2">
    <source>
        <dbReference type="EMBL" id="CEK62533.1"/>
    </source>
</evidence>
<reference evidence="2" key="1">
    <citation type="submission" date="2014-12" db="EMBL/GenBank/DDBJ databases">
        <title>Insight into the proteome of Arion vulgaris.</title>
        <authorList>
            <person name="Aradska J."/>
            <person name="Bulat T."/>
            <person name="Smidak R."/>
            <person name="Sarate P."/>
            <person name="Gangsoo J."/>
            <person name="Sialana F."/>
            <person name="Bilban M."/>
            <person name="Lubec G."/>
        </authorList>
    </citation>
    <scope>NUCLEOTIDE SEQUENCE</scope>
    <source>
        <tissue evidence="2">Skin</tissue>
    </source>
</reference>
<feature type="region of interest" description="Disordered" evidence="1">
    <location>
        <begin position="38"/>
        <end position="61"/>
    </location>
</feature>
<proteinExistence type="predicted"/>
<accession>A0A0B6Z1Y7</accession>
<name>A0A0B6Z1Y7_9EUPU</name>
<protein>
    <submittedName>
        <fullName evidence="2">Uncharacterized protein</fullName>
    </submittedName>
</protein>
<dbReference type="AlphaFoldDB" id="A0A0B6Z1Y7"/>
<sequence length="61" mass="6839">MDEKLAFKCALLNGNVRKGHSSNLRCLAGSVRTFKNMDRKTPQLPLPKMKHVSPIGMDTQQ</sequence>
<dbReference type="EMBL" id="HACG01015668">
    <property type="protein sequence ID" value="CEK62533.1"/>
    <property type="molecule type" value="Transcribed_RNA"/>
</dbReference>
<gene>
    <name evidence="2" type="primary">ORF45435</name>
</gene>
<evidence type="ECO:0000256" key="1">
    <source>
        <dbReference type="SAM" id="MobiDB-lite"/>
    </source>
</evidence>
<organism evidence="2">
    <name type="scientific">Arion vulgaris</name>
    <dbReference type="NCBI Taxonomy" id="1028688"/>
    <lineage>
        <taxon>Eukaryota</taxon>
        <taxon>Metazoa</taxon>
        <taxon>Spiralia</taxon>
        <taxon>Lophotrochozoa</taxon>
        <taxon>Mollusca</taxon>
        <taxon>Gastropoda</taxon>
        <taxon>Heterobranchia</taxon>
        <taxon>Euthyneura</taxon>
        <taxon>Panpulmonata</taxon>
        <taxon>Eupulmonata</taxon>
        <taxon>Stylommatophora</taxon>
        <taxon>Helicina</taxon>
        <taxon>Arionoidea</taxon>
        <taxon>Arionidae</taxon>
        <taxon>Arion</taxon>
    </lineage>
</organism>